<dbReference type="InterPro" id="IPR036390">
    <property type="entry name" value="WH_DNA-bd_sf"/>
</dbReference>
<dbReference type="GO" id="GO:0003700">
    <property type="term" value="F:DNA-binding transcription factor activity"/>
    <property type="evidence" value="ECO:0007669"/>
    <property type="project" value="TreeGrafter"/>
</dbReference>
<keyword evidence="9" id="KW-1185">Reference proteome</keyword>
<keyword evidence="1" id="KW-0805">Transcription regulation</keyword>
<dbReference type="Proteomes" id="UP001231587">
    <property type="component" value="Unassembled WGS sequence"/>
</dbReference>
<dbReference type="InterPro" id="IPR036388">
    <property type="entry name" value="WH-like_DNA-bd_sf"/>
</dbReference>
<dbReference type="PRINTS" id="PR00034">
    <property type="entry name" value="HTHCRP"/>
</dbReference>
<dbReference type="SMART" id="SM00419">
    <property type="entry name" value="HTH_CRP"/>
    <property type="match status" value="1"/>
</dbReference>
<feature type="domain" description="HTH crp-type" evidence="5">
    <location>
        <begin position="148"/>
        <end position="219"/>
    </location>
</feature>
<dbReference type="AlphaFoldDB" id="A0A9X0YPA2"/>
<dbReference type="SUPFAM" id="SSF46785">
    <property type="entry name" value="Winged helix' DNA-binding domain"/>
    <property type="match status" value="1"/>
</dbReference>
<dbReference type="CDD" id="cd00038">
    <property type="entry name" value="CAP_ED"/>
    <property type="match status" value="1"/>
</dbReference>
<name>A0A9X0YPA2_9FLAO</name>
<dbReference type="SMART" id="SM00100">
    <property type="entry name" value="cNMP"/>
    <property type="match status" value="1"/>
</dbReference>
<dbReference type="InterPro" id="IPR050397">
    <property type="entry name" value="Env_Response_Regulators"/>
</dbReference>
<keyword evidence="2" id="KW-0238">DNA-binding</keyword>
<dbReference type="Proteomes" id="UP001138672">
    <property type="component" value="Unassembled WGS sequence"/>
</dbReference>
<dbReference type="GO" id="GO:0005829">
    <property type="term" value="C:cytosol"/>
    <property type="evidence" value="ECO:0007669"/>
    <property type="project" value="TreeGrafter"/>
</dbReference>
<dbReference type="InterPro" id="IPR000595">
    <property type="entry name" value="cNMP-bd_dom"/>
</dbReference>
<dbReference type="Pfam" id="PF00027">
    <property type="entry name" value="cNMP_binding"/>
    <property type="match status" value="1"/>
</dbReference>
<keyword evidence="3" id="KW-0804">Transcription</keyword>
<dbReference type="SUPFAM" id="SSF51206">
    <property type="entry name" value="cAMP-binding domain-like"/>
    <property type="match status" value="1"/>
</dbReference>
<gene>
    <name evidence="6" type="ORF">J2Z56_003495</name>
    <name evidence="7" type="ORF">J2Z57_003510</name>
</gene>
<evidence type="ECO:0000313" key="7">
    <source>
        <dbReference type="EMBL" id="MDQ0337049.1"/>
    </source>
</evidence>
<organism evidence="6 8">
    <name type="scientific">Formosa algae</name>
    <dbReference type="NCBI Taxonomy" id="225843"/>
    <lineage>
        <taxon>Bacteria</taxon>
        <taxon>Pseudomonadati</taxon>
        <taxon>Bacteroidota</taxon>
        <taxon>Flavobacteriia</taxon>
        <taxon>Flavobacteriales</taxon>
        <taxon>Flavobacteriaceae</taxon>
        <taxon>Formosa</taxon>
    </lineage>
</organism>
<dbReference type="RefSeq" id="WP_057781768.1">
    <property type="nucleotide sequence ID" value="NZ_JAGGJQ010000012.1"/>
</dbReference>
<evidence type="ECO:0000256" key="2">
    <source>
        <dbReference type="ARBA" id="ARBA00023125"/>
    </source>
</evidence>
<dbReference type="Gene3D" id="2.60.120.10">
    <property type="entry name" value="Jelly Rolls"/>
    <property type="match status" value="1"/>
</dbReference>
<proteinExistence type="predicted"/>
<dbReference type="OrthoDB" id="9127033at2"/>
<dbReference type="Gene3D" id="1.10.10.10">
    <property type="entry name" value="Winged helix-like DNA-binding domain superfamily/Winged helix DNA-binding domain"/>
    <property type="match status" value="1"/>
</dbReference>
<dbReference type="InterPro" id="IPR014710">
    <property type="entry name" value="RmlC-like_jellyroll"/>
</dbReference>
<evidence type="ECO:0000313" key="8">
    <source>
        <dbReference type="Proteomes" id="UP001138672"/>
    </source>
</evidence>
<reference evidence="6" key="1">
    <citation type="submission" date="2021-03" db="EMBL/GenBank/DDBJ databases">
        <title>Genomic Encyclopedia of Type Strains, Phase IV (KMG-IV): sequencing the most valuable type-strain genomes for metagenomic binning, comparative biology and taxonomic classification.</title>
        <authorList>
            <person name="Goeker M."/>
        </authorList>
    </citation>
    <scope>NUCLEOTIDE SEQUENCE</scope>
    <source>
        <strain evidence="6">DSM 15523</strain>
        <strain evidence="7 9">DSM 16476</strain>
    </source>
</reference>
<evidence type="ECO:0000313" key="9">
    <source>
        <dbReference type="Proteomes" id="UP001231587"/>
    </source>
</evidence>
<feature type="domain" description="Cyclic nucleotide-binding" evidence="4">
    <location>
        <begin position="14"/>
        <end position="122"/>
    </location>
</feature>
<dbReference type="PANTHER" id="PTHR24567">
    <property type="entry name" value="CRP FAMILY TRANSCRIPTIONAL REGULATORY PROTEIN"/>
    <property type="match status" value="1"/>
</dbReference>
<evidence type="ECO:0000256" key="1">
    <source>
        <dbReference type="ARBA" id="ARBA00023015"/>
    </source>
</evidence>
<dbReference type="PROSITE" id="PS50042">
    <property type="entry name" value="CNMP_BINDING_3"/>
    <property type="match status" value="1"/>
</dbReference>
<dbReference type="Pfam" id="PF13545">
    <property type="entry name" value="HTH_Crp_2"/>
    <property type="match status" value="1"/>
</dbReference>
<dbReference type="PROSITE" id="PS51063">
    <property type="entry name" value="HTH_CRP_2"/>
    <property type="match status" value="1"/>
</dbReference>
<accession>A0A9X0YPA2</accession>
<dbReference type="PANTHER" id="PTHR24567:SF74">
    <property type="entry name" value="HTH-TYPE TRANSCRIPTIONAL REGULATOR ARCR"/>
    <property type="match status" value="1"/>
</dbReference>
<dbReference type="InterPro" id="IPR018490">
    <property type="entry name" value="cNMP-bd_dom_sf"/>
</dbReference>
<dbReference type="EMBL" id="JAUSUU010000013">
    <property type="protein sequence ID" value="MDQ0337049.1"/>
    <property type="molecule type" value="Genomic_DNA"/>
</dbReference>
<evidence type="ECO:0000313" key="6">
    <source>
        <dbReference type="EMBL" id="MBP1841558.1"/>
    </source>
</evidence>
<dbReference type="EMBL" id="JAGGJQ010000012">
    <property type="protein sequence ID" value="MBP1841558.1"/>
    <property type="molecule type" value="Genomic_DNA"/>
</dbReference>
<evidence type="ECO:0000256" key="3">
    <source>
        <dbReference type="ARBA" id="ARBA00023163"/>
    </source>
</evidence>
<sequence>MGDCEQCMVRKLSALNVLKGEEIKSISGCKVTKRIKKGEVVFKEGDMLNGVYCISSGVCKLTKLTEKGKDQVVKLVIKGELLGQRSVIINQTANLTATALNDMEVCFIPKQEILQDLLKNNEFSFSVLKRMATDLKEAEIAIVNMAQKSVRKRLADIILYLHNNFGVDESNYLKVPLSRDDFASIVGTATESVIRTLSQFKKEGLIKTSGKKIQILNYDELELME</sequence>
<comment type="caution">
    <text evidence="6">The sequence shown here is derived from an EMBL/GenBank/DDBJ whole genome shotgun (WGS) entry which is preliminary data.</text>
</comment>
<evidence type="ECO:0000259" key="5">
    <source>
        <dbReference type="PROSITE" id="PS51063"/>
    </source>
</evidence>
<evidence type="ECO:0000259" key="4">
    <source>
        <dbReference type="PROSITE" id="PS50042"/>
    </source>
</evidence>
<dbReference type="InterPro" id="IPR012318">
    <property type="entry name" value="HTH_CRP"/>
</dbReference>
<protein>
    <submittedName>
        <fullName evidence="6">CRP-like cAMP-binding protein</fullName>
    </submittedName>
</protein>
<dbReference type="GO" id="GO:0003677">
    <property type="term" value="F:DNA binding"/>
    <property type="evidence" value="ECO:0007669"/>
    <property type="project" value="UniProtKB-KW"/>
</dbReference>